<sequence>MDRAPQDLVIDANFTLKIRRPKSGQIPATSPNTLFGHTTYFFGHLNYKMLSLSFAVVAAHLIVLLLILERDDSAVFVLLSAVQIQVPERSSEHFSADSVSVEDFEMVRTHATRQDG</sequence>
<organism evidence="2">
    <name type="scientific">Nicotiana tabacum</name>
    <name type="common">Common tobacco</name>
    <dbReference type="NCBI Taxonomy" id="4097"/>
    <lineage>
        <taxon>Eukaryota</taxon>
        <taxon>Viridiplantae</taxon>
        <taxon>Streptophyta</taxon>
        <taxon>Embryophyta</taxon>
        <taxon>Tracheophyta</taxon>
        <taxon>Spermatophyta</taxon>
        <taxon>Magnoliopsida</taxon>
        <taxon>eudicotyledons</taxon>
        <taxon>Gunneridae</taxon>
        <taxon>Pentapetalae</taxon>
        <taxon>asterids</taxon>
        <taxon>lamiids</taxon>
        <taxon>Solanales</taxon>
        <taxon>Solanaceae</taxon>
        <taxon>Nicotianoideae</taxon>
        <taxon>Nicotianeae</taxon>
        <taxon>Nicotiana</taxon>
    </lineage>
</organism>
<dbReference type="AlphaFoldDB" id="A0A1S4D320"/>
<dbReference type="KEGG" id="nta:107825454"/>
<keyword evidence="1" id="KW-1133">Transmembrane helix</keyword>
<name>A0A1S4D320_TOBAC</name>
<keyword evidence="1" id="KW-0472">Membrane</keyword>
<accession>A0A1S4D320</accession>
<evidence type="ECO:0000256" key="1">
    <source>
        <dbReference type="SAM" id="Phobius"/>
    </source>
</evidence>
<dbReference type="RefSeq" id="XP_016507812.1">
    <property type="nucleotide sequence ID" value="XM_016652326.1"/>
</dbReference>
<dbReference type="PaxDb" id="4097-A0A1S4D320"/>
<gene>
    <name evidence="2" type="primary">LOC107825454</name>
</gene>
<feature type="transmembrane region" description="Helical" evidence="1">
    <location>
        <begin position="49"/>
        <end position="68"/>
    </location>
</feature>
<proteinExistence type="predicted"/>
<protein>
    <submittedName>
        <fullName evidence="2">Uncharacterized protein</fullName>
    </submittedName>
</protein>
<evidence type="ECO:0000313" key="2">
    <source>
        <dbReference type="RefSeq" id="XP_016507812.1"/>
    </source>
</evidence>
<keyword evidence="1" id="KW-0812">Transmembrane</keyword>
<reference evidence="2" key="1">
    <citation type="submission" date="2025-08" db="UniProtKB">
        <authorList>
            <consortium name="RefSeq"/>
        </authorList>
    </citation>
    <scope>IDENTIFICATION</scope>
</reference>